<gene>
    <name evidence="2" type="ORF">D3C88_07290</name>
</gene>
<dbReference type="EMBL" id="QXHA01000412">
    <property type="protein sequence ID" value="RIB42571.1"/>
    <property type="molecule type" value="Genomic_DNA"/>
</dbReference>
<comment type="caution">
    <text evidence="2">The sequence shown here is derived from an EMBL/GenBank/DDBJ whole genome shotgun (WGS) entry which is preliminary data.</text>
</comment>
<feature type="transmembrane region" description="Helical" evidence="1">
    <location>
        <begin position="12"/>
        <end position="31"/>
    </location>
</feature>
<feature type="non-terminal residue" evidence="2">
    <location>
        <position position="1"/>
    </location>
</feature>
<evidence type="ECO:0000256" key="1">
    <source>
        <dbReference type="SAM" id="Phobius"/>
    </source>
</evidence>
<reference evidence="2 3" key="1">
    <citation type="journal article" date="2018" name="BMC Microbiol.">
        <title>Genome sequencing of strains of the most prevalent clonal group of O1:K1:H7 Escherichia coli that causes neonatal meningitis in France.</title>
        <authorList>
            <person name="Geslain G."/>
            <person name="Birgy A."/>
            <person name="Adiba S."/>
            <person name="Magnan M."/>
            <person name="Courroux C."/>
            <person name="Levy C."/>
            <person name="Cohen R."/>
            <person name="Bidet P."/>
            <person name="Bonacorsi S."/>
        </authorList>
    </citation>
    <scope>NUCLEOTIDE SEQUENCE [LARGE SCALE GENOMIC DNA]</scope>
    <source>
        <strain evidence="2 3">S308</strain>
    </source>
</reference>
<name>A0A418GNU9_ECOLX</name>
<accession>A0A418GNU9</accession>
<feature type="transmembrane region" description="Helical" evidence="1">
    <location>
        <begin position="51"/>
        <end position="74"/>
    </location>
</feature>
<keyword evidence="1" id="KW-0812">Transmembrane</keyword>
<dbReference type="Proteomes" id="UP000284508">
    <property type="component" value="Unassembled WGS sequence"/>
</dbReference>
<protein>
    <submittedName>
        <fullName evidence="2">ABC transporter permease</fullName>
    </submittedName>
</protein>
<dbReference type="PANTHER" id="PTHR30287:SF1">
    <property type="entry name" value="INNER MEMBRANE PROTEIN"/>
    <property type="match status" value="1"/>
</dbReference>
<dbReference type="AlphaFoldDB" id="A0A418GNU9"/>
<keyword evidence="1" id="KW-1133">Transmembrane helix</keyword>
<sequence>LGAGKKLLRTTLWCEFAMLGFVSGLVAAIGAETALAVLQSKVFDFPWEPDWRLWIVLPCSGALLLSLCGGWLGARLLKGKALFRQFAG</sequence>
<keyword evidence="1" id="KW-0472">Membrane</keyword>
<proteinExistence type="predicted"/>
<evidence type="ECO:0000313" key="2">
    <source>
        <dbReference type="EMBL" id="RIB42571.1"/>
    </source>
</evidence>
<dbReference type="PANTHER" id="PTHR30287">
    <property type="entry name" value="MEMBRANE COMPONENT OF PREDICTED ABC SUPERFAMILY METABOLITE UPTAKE TRANSPORTER"/>
    <property type="match status" value="1"/>
</dbReference>
<organism evidence="2 3">
    <name type="scientific">Escherichia coli</name>
    <dbReference type="NCBI Taxonomy" id="562"/>
    <lineage>
        <taxon>Bacteria</taxon>
        <taxon>Pseudomonadati</taxon>
        <taxon>Pseudomonadota</taxon>
        <taxon>Gammaproteobacteria</taxon>
        <taxon>Enterobacterales</taxon>
        <taxon>Enterobacteriaceae</taxon>
        <taxon>Escherichia</taxon>
    </lineage>
</organism>
<dbReference type="GO" id="GO:0005886">
    <property type="term" value="C:plasma membrane"/>
    <property type="evidence" value="ECO:0007669"/>
    <property type="project" value="TreeGrafter"/>
</dbReference>
<evidence type="ECO:0000313" key="3">
    <source>
        <dbReference type="Proteomes" id="UP000284508"/>
    </source>
</evidence>
<dbReference type="InterPro" id="IPR038766">
    <property type="entry name" value="Membrane_comp_ABC_pdt"/>
</dbReference>